<gene>
    <name evidence="9" type="primary">CYP503A1_2</name>
    <name evidence="9" type="ORF">DBV05_g7948</name>
</gene>
<dbReference type="CDD" id="cd11041">
    <property type="entry name" value="CYP503A1-like"/>
    <property type="match status" value="1"/>
</dbReference>
<dbReference type="EMBL" id="VCHE01000059">
    <property type="protein sequence ID" value="KAB2573421.1"/>
    <property type="molecule type" value="Genomic_DNA"/>
</dbReference>
<accession>A0A5N5D719</accession>
<dbReference type="GO" id="GO:0020037">
    <property type="term" value="F:heme binding"/>
    <property type="evidence" value="ECO:0007669"/>
    <property type="project" value="InterPro"/>
</dbReference>
<dbReference type="OrthoDB" id="1844152at2759"/>
<dbReference type="GO" id="GO:0005506">
    <property type="term" value="F:iron ion binding"/>
    <property type="evidence" value="ECO:0007669"/>
    <property type="project" value="InterPro"/>
</dbReference>
<evidence type="ECO:0000256" key="4">
    <source>
        <dbReference type="ARBA" id="ARBA00023002"/>
    </source>
</evidence>
<feature type="signal peptide" evidence="8">
    <location>
        <begin position="1"/>
        <end position="15"/>
    </location>
</feature>
<keyword evidence="7" id="KW-0349">Heme</keyword>
<evidence type="ECO:0000256" key="5">
    <source>
        <dbReference type="ARBA" id="ARBA00023004"/>
    </source>
</evidence>
<feature type="binding site" description="axial binding residue" evidence="7">
    <location>
        <position position="409"/>
    </location>
    <ligand>
        <name>heme</name>
        <dbReference type="ChEBI" id="CHEBI:30413"/>
    </ligand>
    <ligandPart>
        <name>Fe</name>
        <dbReference type="ChEBI" id="CHEBI:18248"/>
    </ligandPart>
</feature>
<dbReference type="Pfam" id="PF00067">
    <property type="entry name" value="p450"/>
    <property type="match status" value="1"/>
</dbReference>
<dbReference type="InterPro" id="IPR036396">
    <property type="entry name" value="Cyt_P450_sf"/>
</dbReference>
<keyword evidence="4" id="KW-0560">Oxidoreductase</keyword>
<organism evidence="9 10">
    <name type="scientific">Lasiodiplodia theobromae</name>
    <dbReference type="NCBI Taxonomy" id="45133"/>
    <lineage>
        <taxon>Eukaryota</taxon>
        <taxon>Fungi</taxon>
        <taxon>Dikarya</taxon>
        <taxon>Ascomycota</taxon>
        <taxon>Pezizomycotina</taxon>
        <taxon>Dothideomycetes</taxon>
        <taxon>Dothideomycetes incertae sedis</taxon>
        <taxon>Botryosphaeriales</taxon>
        <taxon>Botryosphaeriaceae</taxon>
        <taxon>Lasiodiplodia</taxon>
    </lineage>
</organism>
<dbReference type="GO" id="GO:0016705">
    <property type="term" value="F:oxidoreductase activity, acting on paired donors, with incorporation or reduction of molecular oxygen"/>
    <property type="evidence" value="ECO:0007669"/>
    <property type="project" value="InterPro"/>
</dbReference>
<comment type="similarity">
    <text evidence="2">Belongs to the cytochrome P450 family.</text>
</comment>
<dbReference type="InterPro" id="IPR002403">
    <property type="entry name" value="Cyt_P450_E_grp-IV"/>
</dbReference>
<dbReference type="Gene3D" id="1.10.630.10">
    <property type="entry name" value="Cytochrome P450"/>
    <property type="match status" value="1"/>
</dbReference>
<name>A0A5N5D719_9PEZI</name>
<evidence type="ECO:0000256" key="7">
    <source>
        <dbReference type="PIRSR" id="PIRSR602403-1"/>
    </source>
</evidence>
<evidence type="ECO:0000256" key="3">
    <source>
        <dbReference type="ARBA" id="ARBA00022723"/>
    </source>
</evidence>
<feature type="chain" id="PRO_5024979610" evidence="8">
    <location>
        <begin position="16"/>
        <end position="468"/>
    </location>
</feature>
<dbReference type="AlphaFoldDB" id="A0A5N5D719"/>
<sequence>MLSILSLLLIPVAIALRRLWIKWQEDRAYASLNVPVIKGSETTDYKALIRSQYVNDPEQVFILQTPFRRVIVLPDRLVNEYTWLPEASVTSAGDLCERFLGDYTCVGSMYPDTPGDRSHTAIGYAKQQLTKNASFIMPTAHDEIEASIAEIFGECSAVSQMKYCTEHSAAAMRAAVALSKWDPILRPVAALFIPEMRDLRRRFNILRDFVAPIHKARFTEMQKPGFKNPHDLVQHFIENAGKDKHNTSKLIEGFVILNFAGVVSTGTVLTQALFDLAAHPEYIEPLREESRSLVASEGTIRLRPASLAKLQNMDSFFKESQRFNHANLLSVYRKIIKPLPLTNGMTLPANSYVAVSNAYAVISGEKKQPHEFNGFQWAEKRAIAGNESKYTYVSVGPESVEFGAGRNACPGRFFATNVLKATLSRLLLEYDFKLPDGKDRPVNNFNHLFSLIYDTTATLEFRKKGKQG</sequence>
<evidence type="ECO:0000313" key="10">
    <source>
        <dbReference type="Proteomes" id="UP000325902"/>
    </source>
</evidence>
<comment type="caution">
    <text evidence="9">The sequence shown here is derived from an EMBL/GenBank/DDBJ whole genome shotgun (WGS) entry which is preliminary data.</text>
</comment>
<keyword evidence="10" id="KW-1185">Reference proteome</keyword>
<evidence type="ECO:0000256" key="6">
    <source>
        <dbReference type="ARBA" id="ARBA00023033"/>
    </source>
</evidence>
<proteinExistence type="inferred from homology"/>
<evidence type="ECO:0000256" key="2">
    <source>
        <dbReference type="ARBA" id="ARBA00010617"/>
    </source>
</evidence>
<evidence type="ECO:0000256" key="8">
    <source>
        <dbReference type="SAM" id="SignalP"/>
    </source>
</evidence>
<dbReference type="InterPro" id="IPR001128">
    <property type="entry name" value="Cyt_P450"/>
</dbReference>
<keyword evidence="6" id="KW-0503">Monooxygenase</keyword>
<dbReference type="Proteomes" id="UP000325902">
    <property type="component" value="Unassembled WGS sequence"/>
</dbReference>
<keyword evidence="5 7" id="KW-0408">Iron</keyword>
<dbReference type="GO" id="GO:0004497">
    <property type="term" value="F:monooxygenase activity"/>
    <property type="evidence" value="ECO:0007669"/>
    <property type="project" value="UniProtKB-KW"/>
</dbReference>
<keyword evidence="3 7" id="KW-0479">Metal-binding</keyword>
<reference evidence="9 10" key="1">
    <citation type="journal article" date="2019" name="Sci. Rep.">
        <title>A multi-omics analysis of the grapevine pathogen Lasiodiplodia theobromae reveals that temperature affects the expression of virulence- and pathogenicity-related genes.</title>
        <authorList>
            <person name="Felix C."/>
            <person name="Meneses R."/>
            <person name="Goncalves M.F.M."/>
            <person name="Tilleman L."/>
            <person name="Duarte A.S."/>
            <person name="Jorrin-Novo J.V."/>
            <person name="Van de Peer Y."/>
            <person name="Deforce D."/>
            <person name="Van Nieuwerburgh F."/>
            <person name="Esteves A.C."/>
            <person name="Alves A."/>
        </authorList>
    </citation>
    <scope>NUCLEOTIDE SEQUENCE [LARGE SCALE GENOMIC DNA]</scope>
    <source>
        <strain evidence="9 10">LA-SOL3</strain>
    </source>
</reference>
<protein>
    <submittedName>
        <fullName evidence="9">Ent-kaurene oxidase</fullName>
    </submittedName>
</protein>
<comment type="cofactor">
    <cofactor evidence="1 7">
        <name>heme</name>
        <dbReference type="ChEBI" id="CHEBI:30413"/>
    </cofactor>
</comment>
<dbReference type="PRINTS" id="PR00465">
    <property type="entry name" value="EP450IV"/>
</dbReference>
<evidence type="ECO:0000313" key="9">
    <source>
        <dbReference type="EMBL" id="KAB2573421.1"/>
    </source>
</evidence>
<dbReference type="PANTHER" id="PTHR46206">
    <property type="entry name" value="CYTOCHROME P450"/>
    <property type="match status" value="1"/>
</dbReference>
<dbReference type="PANTHER" id="PTHR46206:SF6">
    <property type="entry name" value="CYTOCHROME P450 MONOOXYGENASE AN1598-RELATED"/>
    <property type="match status" value="1"/>
</dbReference>
<dbReference type="SUPFAM" id="SSF48264">
    <property type="entry name" value="Cytochrome P450"/>
    <property type="match status" value="1"/>
</dbReference>
<evidence type="ECO:0000256" key="1">
    <source>
        <dbReference type="ARBA" id="ARBA00001971"/>
    </source>
</evidence>
<keyword evidence="8" id="KW-0732">Signal</keyword>